<dbReference type="Proteomes" id="UP000017559">
    <property type="component" value="Unassembled WGS sequence"/>
</dbReference>
<dbReference type="OrthoDB" id="10649796at2759"/>
<organism evidence="1 2">
    <name type="scientific">Moniliophthora roreri (strain MCA 2997)</name>
    <name type="common">Cocoa frosty pod rot fungus</name>
    <name type="synonym">Crinipellis roreri</name>
    <dbReference type="NCBI Taxonomy" id="1381753"/>
    <lineage>
        <taxon>Eukaryota</taxon>
        <taxon>Fungi</taxon>
        <taxon>Dikarya</taxon>
        <taxon>Basidiomycota</taxon>
        <taxon>Agaricomycotina</taxon>
        <taxon>Agaricomycetes</taxon>
        <taxon>Agaricomycetidae</taxon>
        <taxon>Agaricales</taxon>
        <taxon>Marasmiineae</taxon>
        <taxon>Marasmiaceae</taxon>
        <taxon>Moniliophthora</taxon>
    </lineage>
</organism>
<dbReference type="AlphaFoldDB" id="V2Y7K9"/>
<dbReference type="HOGENOM" id="CLU_937169_0_0_1"/>
<reference evidence="1 2" key="1">
    <citation type="journal article" date="2014" name="BMC Genomics">
        <title>Genome and secretome analysis of the hemibiotrophic fungal pathogen, Moniliophthora roreri, which causes frosty pod rot disease of cacao: mechanisms of the biotrophic and necrotrophic phases.</title>
        <authorList>
            <person name="Meinhardt L.W."/>
            <person name="Costa G.G.L."/>
            <person name="Thomazella D.P.T."/>
            <person name="Teixeira P.J.P.L."/>
            <person name="Carazzolle M.F."/>
            <person name="Schuster S.C."/>
            <person name="Carlson J.E."/>
            <person name="Guiltinan M.J."/>
            <person name="Mieczkowski P."/>
            <person name="Farmer A."/>
            <person name="Ramaraj T."/>
            <person name="Crozier J."/>
            <person name="Davis R.E."/>
            <person name="Shao J."/>
            <person name="Melnick R.L."/>
            <person name="Pereira G.A.G."/>
            <person name="Bailey B.A."/>
        </authorList>
    </citation>
    <scope>NUCLEOTIDE SEQUENCE [LARGE SCALE GENOMIC DNA]</scope>
    <source>
        <strain evidence="1 2">MCA 2997</strain>
    </source>
</reference>
<dbReference type="KEGG" id="mrr:Moror_1909"/>
<sequence length="297" mass="33987">MPRRTKVVEPPNEVLIRAMALARTGKPMSAINATIFKEEIKKVDEKLEAARNSRQPPKCKITALEHERNAYTSLFAPIRKLSNEDLRMILIYSVERNVFGVNTHSDAPKLTKVYVHWARIAVSTPMIWTHVALDLDFGKHISGYWEDENEEEEDSVFGDLKRQLRRSRDLPLHVEVRLSCELNCGVPCEEGHYRLAEIVGKHSGRWSSFKFFSDDVFVEDEFTSFLSLMNQQPFSSLARLEMEITLGDHGLGLGLKPNFVLEHFKGGMFPELHDIRLTGSAEYFDPQTLADSVLPYH</sequence>
<name>V2Y7K9_MONRO</name>
<keyword evidence="2" id="KW-1185">Reference proteome</keyword>
<protein>
    <submittedName>
        <fullName evidence="1">Uncharacterized protein</fullName>
    </submittedName>
</protein>
<gene>
    <name evidence="1" type="ORF">Moror_1909</name>
</gene>
<proteinExistence type="predicted"/>
<evidence type="ECO:0000313" key="2">
    <source>
        <dbReference type="Proteomes" id="UP000017559"/>
    </source>
</evidence>
<evidence type="ECO:0000313" key="1">
    <source>
        <dbReference type="EMBL" id="ESK87634.1"/>
    </source>
</evidence>
<comment type="caution">
    <text evidence="1">The sequence shown here is derived from an EMBL/GenBank/DDBJ whole genome shotgun (WGS) entry which is preliminary data.</text>
</comment>
<dbReference type="EMBL" id="AWSO01000758">
    <property type="protein sequence ID" value="ESK87634.1"/>
    <property type="molecule type" value="Genomic_DNA"/>
</dbReference>
<accession>V2Y7K9</accession>